<dbReference type="HAMAP" id="MF_00165">
    <property type="entry name" value="Thymidylate_kinase"/>
    <property type="match status" value="1"/>
</dbReference>
<keyword evidence="14" id="KW-1185">Reference proteome</keyword>
<comment type="function">
    <text evidence="10 11">Phosphorylation of dTMP to form dTDP in both de novo and salvage pathways of dTTP synthesis.</text>
</comment>
<evidence type="ECO:0000256" key="8">
    <source>
        <dbReference type="ARBA" id="ARBA00022840"/>
    </source>
</evidence>
<evidence type="ECO:0000256" key="9">
    <source>
        <dbReference type="ARBA" id="ARBA00048743"/>
    </source>
</evidence>
<dbReference type="SUPFAM" id="SSF52540">
    <property type="entry name" value="P-loop containing nucleoside triphosphate hydrolases"/>
    <property type="match status" value="1"/>
</dbReference>
<gene>
    <name evidence="11" type="primary">tmk</name>
    <name evidence="13" type="ORF">JMA_41690</name>
</gene>
<dbReference type="GO" id="GO:0004798">
    <property type="term" value="F:dTMP kinase activity"/>
    <property type="evidence" value="ECO:0007669"/>
    <property type="project" value="UniProtKB-UniRule"/>
</dbReference>
<comment type="catalytic activity">
    <reaction evidence="9 11">
        <text>dTMP + ATP = dTDP + ADP</text>
        <dbReference type="Rhea" id="RHEA:13517"/>
        <dbReference type="ChEBI" id="CHEBI:30616"/>
        <dbReference type="ChEBI" id="CHEBI:58369"/>
        <dbReference type="ChEBI" id="CHEBI:63528"/>
        <dbReference type="ChEBI" id="CHEBI:456216"/>
        <dbReference type="EC" id="2.7.4.9"/>
    </reaction>
</comment>
<evidence type="ECO:0000256" key="6">
    <source>
        <dbReference type="ARBA" id="ARBA00022741"/>
    </source>
</evidence>
<accession>A0A0B5ATS6</accession>
<evidence type="ECO:0000256" key="11">
    <source>
        <dbReference type="HAMAP-Rule" id="MF_00165"/>
    </source>
</evidence>
<dbReference type="AlphaFoldDB" id="A0A0B5ATS6"/>
<dbReference type="FunFam" id="3.40.50.300:FF:000225">
    <property type="entry name" value="Thymidylate kinase"/>
    <property type="match status" value="1"/>
</dbReference>
<dbReference type="GO" id="GO:0006233">
    <property type="term" value="P:dTDP biosynthetic process"/>
    <property type="evidence" value="ECO:0007669"/>
    <property type="project" value="InterPro"/>
</dbReference>
<keyword evidence="4 11" id="KW-0808">Transferase</keyword>
<protein>
    <recommendedName>
        <fullName evidence="3 11">Thymidylate kinase</fullName>
        <ecNumber evidence="2 11">2.7.4.9</ecNumber>
    </recommendedName>
    <alternativeName>
        <fullName evidence="11">dTMP kinase</fullName>
    </alternativeName>
</protein>
<keyword evidence="6 11" id="KW-0547">Nucleotide-binding</keyword>
<name>A0A0B5ATS6_9BACL</name>
<dbReference type="Proteomes" id="UP000031449">
    <property type="component" value="Plasmid unnamed"/>
</dbReference>
<keyword evidence="8 11" id="KW-0067">ATP-binding</keyword>
<dbReference type="InterPro" id="IPR018094">
    <property type="entry name" value="Thymidylate_kinase"/>
</dbReference>
<evidence type="ECO:0000313" key="13">
    <source>
        <dbReference type="EMBL" id="AJD93486.1"/>
    </source>
</evidence>
<evidence type="ECO:0000256" key="3">
    <source>
        <dbReference type="ARBA" id="ARBA00017144"/>
    </source>
</evidence>
<evidence type="ECO:0000313" key="14">
    <source>
        <dbReference type="Proteomes" id="UP000031449"/>
    </source>
</evidence>
<reference evidence="13 14" key="1">
    <citation type="submission" date="2014-08" db="EMBL/GenBank/DDBJ databases">
        <title>Complete genome of a marine bacteria Jeotgalibacillus malaysiensis.</title>
        <authorList>
            <person name="Yaakop A.S."/>
            <person name="Chan K.-G."/>
            <person name="Goh K.M."/>
        </authorList>
    </citation>
    <scope>NUCLEOTIDE SEQUENCE [LARGE SCALE GENOMIC DNA]</scope>
    <source>
        <strain evidence="13 14">D5</strain>
        <plasmid evidence="14">Plasmid</plasmid>
    </source>
</reference>
<dbReference type="GO" id="GO:0006227">
    <property type="term" value="P:dUDP biosynthetic process"/>
    <property type="evidence" value="ECO:0007669"/>
    <property type="project" value="TreeGrafter"/>
</dbReference>
<organism evidence="13 14">
    <name type="scientific">Jeotgalibacillus malaysiensis</name>
    <dbReference type="NCBI Taxonomy" id="1508404"/>
    <lineage>
        <taxon>Bacteria</taxon>
        <taxon>Bacillati</taxon>
        <taxon>Bacillota</taxon>
        <taxon>Bacilli</taxon>
        <taxon>Bacillales</taxon>
        <taxon>Caryophanaceae</taxon>
        <taxon>Jeotgalibacillus</taxon>
    </lineage>
</organism>
<evidence type="ECO:0000256" key="7">
    <source>
        <dbReference type="ARBA" id="ARBA00022777"/>
    </source>
</evidence>
<dbReference type="Pfam" id="PF02223">
    <property type="entry name" value="Thymidylate_kin"/>
    <property type="match status" value="1"/>
</dbReference>
<dbReference type="CDD" id="cd01672">
    <property type="entry name" value="TMPK"/>
    <property type="match status" value="1"/>
</dbReference>
<dbReference type="GO" id="GO:0006235">
    <property type="term" value="P:dTTP biosynthetic process"/>
    <property type="evidence" value="ECO:0007669"/>
    <property type="project" value="UniProtKB-UniRule"/>
</dbReference>
<keyword evidence="7 11" id="KW-0418">Kinase</keyword>
<geneLocation type="plasmid" evidence="14"/>
<comment type="similarity">
    <text evidence="1 11">Belongs to the thymidylate kinase family.</text>
</comment>
<dbReference type="HOGENOM" id="CLU_049131_0_2_9"/>
<sequence>MSYSKGLFVTLEGGEGSGKTTLALKMKETLEKEGFEVVLTREPGGVKVAEDIRGVIMSGEMDATTQAFLFAAARREHLVKKVIPALERGAIVICDRFVHSSLVYQGVVGGLGVKKVFAINEQAIDGKMPDLTLYMDIKPEDGLSRIQADAGREVNHFDQKPLSYHEKIREGYQLIPTFYPEHPYVTIDASQAPNTVYQDAMKVMADLIKKELAS</sequence>
<evidence type="ECO:0000256" key="4">
    <source>
        <dbReference type="ARBA" id="ARBA00022679"/>
    </source>
</evidence>
<dbReference type="GO" id="GO:0005829">
    <property type="term" value="C:cytosol"/>
    <property type="evidence" value="ECO:0007669"/>
    <property type="project" value="TreeGrafter"/>
</dbReference>
<dbReference type="KEGG" id="jeo:JMA_41690"/>
<dbReference type="Gene3D" id="3.40.50.300">
    <property type="entry name" value="P-loop containing nucleotide triphosphate hydrolases"/>
    <property type="match status" value="1"/>
</dbReference>
<feature type="binding site" evidence="11">
    <location>
        <begin position="13"/>
        <end position="20"/>
    </location>
    <ligand>
        <name>ATP</name>
        <dbReference type="ChEBI" id="CHEBI:30616"/>
    </ligand>
</feature>
<dbReference type="InterPro" id="IPR027417">
    <property type="entry name" value="P-loop_NTPase"/>
</dbReference>
<dbReference type="NCBIfam" id="TIGR00041">
    <property type="entry name" value="DTMP_kinase"/>
    <property type="match status" value="1"/>
</dbReference>
<evidence type="ECO:0000256" key="2">
    <source>
        <dbReference type="ARBA" id="ARBA00012980"/>
    </source>
</evidence>
<keyword evidence="13" id="KW-0614">Plasmid</keyword>
<dbReference type="PROSITE" id="PS01331">
    <property type="entry name" value="THYMIDYLATE_KINASE"/>
    <property type="match status" value="1"/>
</dbReference>
<keyword evidence="5 11" id="KW-0545">Nucleotide biosynthesis</keyword>
<dbReference type="InterPro" id="IPR039430">
    <property type="entry name" value="Thymidylate_kin-like_dom"/>
</dbReference>
<dbReference type="OrthoDB" id="9774907at2"/>
<evidence type="ECO:0000256" key="1">
    <source>
        <dbReference type="ARBA" id="ARBA00009776"/>
    </source>
</evidence>
<evidence type="ECO:0000259" key="12">
    <source>
        <dbReference type="Pfam" id="PF02223"/>
    </source>
</evidence>
<feature type="domain" description="Thymidylate kinase-like" evidence="12">
    <location>
        <begin position="11"/>
        <end position="198"/>
    </location>
</feature>
<dbReference type="GO" id="GO:0005524">
    <property type="term" value="F:ATP binding"/>
    <property type="evidence" value="ECO:0007669"/>
    <property type="project" value="UniProtKB-UniRule"/>
</dbReference>
<dbReference type="EC" id="2.7.4.9" evidence="2 11"/>
<dbReference type="InterPro" id="IPR018095">
    <property type="entry name" value="Thymidylate_kin_CS"/>
</dbReference>
<dbReference type="EMBL" id="CP009417">
    <property type="protein sequence ID" value="AJD93486.1"/>
    <property type="molecule type" value="Genomic_DNA"/>
</dbReference>
<evidence type="ECO:0000256" key="5">
    <source>
        <dbReference type="ARBA" id="ARBA00022727"/>
    </source>
</evidence>
<dbReference type="PANTHER" id="PTHR10344">
    <property type="entry name" value="THYMIDYLATE KINASE"/>
    <property type="match status" value="1"/>
</dbReference>
<evidence type="ECO:0000256" key="10">
    <source>
        <dbReference type="ARBA" id="ARBA00057735"/>
    </source>
</evidence>
<dbReference type="PANTHER" id="PTHR10344:SF4">
    <property type="entry name" value="UMP-CMP KINASE 2, MITOCHONDRIAL"/>
    <property type="match status" value="1"/>
</dbReference>
<proteinExistence type="inferred from homology"/>